<comment type="subcellular location">
    <subcellularLocation>
        <location evidence="1">Periplasm</location>
    </subcellularLocation>
</comment>
<evidence type="ECO:0000256" key="4">
    <source>
        <dbReference type="ARBA" id="ARBA00022764"/>
    </source>
</evidence>
<dbReference type="OrthoDB" id="335750at2"/>
<dbReference type="PANTHER" id="PTHR30504:SF2">
    <property type="entry name" value="GLUCANS BIOSYNTHESIS PROTEIN G"/>
    <property type="match status" value="1"/>
</dbReference>
<dbReference type="SUPFAM" id="SSF74650">
    <property type="entry name" value="Galactose mutarotase-like"/>
    <property type="match status" value="1"/>
</dbReference>
<name>A0A2U2N3P1_9GAMM</name>
<feature type="signal peptide" evidence="5">
    <location>
        <begin position="1"/>
        <end position="21"/>
    </location>
</feature>
<dbReference type="GO" id="GO:0051274">
    <property type="term" value="P:beta-glucan biosynthetic process"/>
    <property type="evidence" value="ECO:0007669"/>
    <property type="project" value="TreeGrafter"/>
</dbReference>
<evidence type="ECO:0000256" key="3">
    <source>
        <dbReference type="ARBA" id="ARBA00009284"/>
    </source>
</evidence>
<keyword evidence="8" id="KW-1185">Reference proteome</keyword>
<proteinExistence type="inferred from homology"/>
<feature type="domain" description="Glucan biosynthesis periplasmic MdoG C-terminal" evidence="6">
    <location>
        <begin position="45"/>
        <end position="522"/>
    </location>
</feature>
<reference evidence="7 8" key="1">
    <citation type="submission" date="2018-05" db="EMBL/GenBank/DDBJ databases">
        <title>Spiribacter halobius sp. nov., a moderately halophilic bacterium isolated from marine solar saltern.</title>
        <authorList>
            <person name="Zheng W.-S."/>
            <person name="Lu D.-C."/>
            <person name="Du Z.-J."/>
        </authorList>
    </citation>
    <scope>NUCLEOTIDE SEQUENCE [LARGE SCALE GENOMIC DNA]</scope>
    <source>
        <strain evidence="7 8">E85</strain>
    </source>
</reference>
<protein>
    <submittedName>
        <fullName evidence="7">Glucan biosynthesis protein D</fullName>
    </submittedName>
</protein>
<keyword evidence="4" id="KW-0574">Periplasm</keyword>
<feature type="chain" id="PRO_5015638657" evidence="5">
    <location>
        <begin position="22"/>
        <end position="528"/>
    </location>
</feature>
<dbReference type="PANTHER" id="PTHR30504">
    <property type="entry name" value="GLUCANS BIOSYNTHESIS PROTEIN"/>
    <property type="match status" value="1"/>
</dbReference>
<evidence type="ECO:0000256" key="2">
    <source>
        <dbReference type="ARBA" id="ARBA00005001"/>
    </source>
</evidence>
<comment type="similarity">
    <text evidence="3">Belongs to the OpgD/OpgG family.</text>
</comment>
<dbReference type="RefSeq" id="WP_109677805.1">
    <property type="nucleotide sequence ID" value="NZ_CP086615.1"/>
</dbReference>
<dbReference type="Gene3D" id="2.60.40.10">
    <property type="entry name" value="Immunoglobulins"/>
    <property type="match status" value="1"/>
</dbReference>
<organism evidence="7 8">
    <name type="scientific">Sediminicurvatus halobius</name>
    <dbReference type="NCBI Taxonomy" id="2182432"/>
    <lineage>
        <taxon>Bacteria</taxon>
        <taxon>Pseudomonadati</taxon>
        <taxon>Pseudomonadota</taxon>
        <taxon>Gammaproteobacteria</taxon>
        <taxon>Chromatiales</taxon>
        <taxon>Ectothiorhodospiraceae</taxon>
        <taxon>Sediminicurvatus</taxon>
    </lineage>
</organism>
<dbReference type="EMBL" id="QFFI01000009">
    <property type="protein sequence ID" value="PWG63702.1"/>
    <property type="molecule type" value="Genomic_DNA"/>
</dbReference>
<accession>A0A2U2N3P1</accession>
<evidence type="ECO:0000256" key="1">
    <source>
        <dbReference type="ARBA" id="ARBA00004418"/>
    </source>
</evidence>
<dbReference type="InterPro" id="IPR014718">
    <property type="entry name" value="GH-type_carb-bd"/>
</dbReference>
<dbReference type="PIRSF" id="PIRSF006281">
    <property type="entry name" value="MdoG"/>
    <property type="match status" value="1"/>
</dbReference>
<evidence type="ECO:0000313" key="8">
    <source>
        <dbReference type="Proteomes" id="UP000245474"/>
    </source>
</evidence>
<evidence type="ECO:0000256" key="5">
    <source>
        <dbReference type="SAM" id="SignalP"/>
    </source>
</evidence>
<comment type="pathway">
    <text evidence="2">Glycan metabolism; osmoregulated periplasmic glucan (OPG) biosynthesis.</text>
</comment>
<evidence type="ECO:0000313" key="7">
    <source>
        <dbReference type="EMBL" id="PWG63702.1"/>
    </source>
</evidence>
<dbReference type="GO" id="GO:0030288">
    <property type="term" value="C:outer membrane-bounded periplasmic space"/>
    <property type="evidence" value="ECO:0007669"/>
    <property type="project" value="TreeGrafter"/>
</dbReference>
<dbReference type="SUPFAM" id="SSF81296">
    <property type="entry name" value="E set domains"/>
    <property type="match status" value="1"/>
</dbReference>
<dbReference type="InterPro" id="IPR014756">
    <property type="entry name" value="Ig_E-set"/>
</dbReference>
<dbReference type="GO" id="GO:0003824">
    <property type="term" value="F:catalytic activity"/>
    <property type="evidence" value="ECO:0007669"/>
    <property type="project" value="InterPro"/>
</dbReference>
<dbReference type="InterPro" id="IPR014438">
    <property type="entry name" value="Glucan_biosyn_MdoG/MdoD"/>
</dbReference>
<comment type="caution">
    <text evidence="7">The sequence shown here is derived from an EMBL/GenBank/DDBJ whole genome shotgun (WGS) entry which is preliminary data.</text>
</comment>
<evidence type="ECO:0000259" key="6">
    <source>
        <dbReference type="Pfam" id="PF04349"/>
    </source>
</evidence>
<dbReference type="AlphaFoldDB" id="A0A2U2N3P1"/>
<keyword evidence="5" id="KW-0732">Signal</keyword>
<dbReference type="Pfam" id="PF04349">
    <property type="entry name" value="MdoG"/>
    <property type="match status" value="1"/>
</dbReference>
<dbReference type="Gene3D" id="2.70.98.10">
    <property type="match status" value="1"/>
</dbReference>
<gene>
    <name evidence="7" type="ORF">DEM34_07435</name>
</gene>
<dbReference type="InterPro" id="IPR007444">
    <property type="entry name" value="Glucan_biosyn_MdoG_C"/>
</dbReference>
<dbReference type="Proteomes" id="UP000245474">
    <property type="component" value="Unassembled WGS sequence"/>
</dbReference>
<sequence>MRPRHGLWAVLLFAVVSLAHGQPTAPVPLYMEAAPALTPDNELVFEAVIAEAQTLATRPYQGDPPALPEPLRELERDAYEDIRSRPERGLWHGERLFEARFHHRGFVYRDRVRIHEVVDGAIREVPFSPDRFHYDGEASALAERVPEDLGFAGLTLHYPLNRPGHKDPVVGFLGASYFRILARGQVTGLSARGLAVDTGTATGEEFPRFTDFWLLRPAPDATRITLLALLDSPSITGAYRFDVVPGARTRVLVDARLFAREGIDKLGVAPLTGTFLHGEHTNRAVDDVRPEVHDADGLMLLTNAHERVWRPLVNPPRLRVSALQAGALQGFGLLQRDRDPAHYLDQEAAFERRPSYWIEPLGEPWGEGSVELLEIPSLSEINDNITAYWRTDDPPAAGESRRYRYRLTAFAGERGTPLGRVLRTRVGWAGNGSSADPPRAHRRFLVDFAGGDLEGLDPRQPVRAVVTSSSGEVRDVQAAPVPEQSLWRVGLRLVPEGGEAADLRLHLTLRGERVSETWNYVWYPEEQP</sequence>
<dbReference type="UniPathway" id="UPA00637"/>
<dbReference type="InterPro" id="IPR013783">
    <property type="entry name" value="Ig-like_fold"/>
</dbReference>
<dbReference type="GO" id="GO:0030246">
    <property type="term" value="F:carbohydrate binding"/>
    <property type="evidence" value="ECO:0007669"/>
    <property type="project" value="InterPro"/>
</dbReference>
<dbReference type="InterPro" id="IPR011013">
    <property type="entry name" value="Gal_mutarotase_sf_dom"/>
</dbReference>